<dbReference type="HOGENOM" id="CLU_005316_0_3_0"/>
<evidence type="ECO:0000256" key="4">
    <source>
        <dbReference type="ARBA" id="ARBA00012140"/>
    </source>
</evidence>
<evidence type="ECO:0000256" key="12">
    <source>
        <dbReference type="ARBA" id="ARBA00031088"/>
    </source>
</evidence>
<evidence type="ECO:0000256" key="8">
    <source>
        <dbReference type="ARBA" id="ARBA00022679"/>
    </source>
</evidence>
<feature type="domain" description="SAM-dependent MTase RsmB/NOP-type" evidence="15">
    <location>
        <begin position="178"/>
        <end position="454"/>
    </location>
</feature>
<dbReference type="InterPro" id="IPR048019">
    <property type="entry name" value="RsmB-like_N"/>
</dbReference>
<dbReference type="InterPro" id="IPR049560">
    <property type="entry name" value="MeTrfase_RsmB-F_NOP2_cat"/>
</dbReference>
<evidence type="ECO:0000256" key="10">
    <source>
        <dbReference type="ARBA" id="ARBA00022884"/>
    </source>
</evidence>
<dbReference type="STRING" id="1499966.U14_03739"/>
<evidence type="ECO:0000256" key="2">
    <source>
        <dbReference type="ARBA" id="ARBA00004496"/>
    </source>
</evidence>
<dbReference type="InterPro" id="IPR029063">
    <property type="entry name" value="SAM-dependent_MTases_sf"/>
</dbReference>
<evidence type="ECO:0000256" key="9">
    <source>
        <dbReference type="ARBA" id="ARBA00022691"/>
    </source>
</evidence>
<dbReference type="InterPro" id="IPR035926">
    <property type="entry name" value="NusB-like_sf"/>
</dbReference>
<keyword evidence="9 14" id="KW-0949">S-adenosyl-L-methionine</keyword>
<evidence type="ECO:0000256" key="11">
    <source>
        <dbReference type="ARBA" id="ARBA00030399"/>
    </source>
</evidence>
<dbReference type="NCBIfam" id="TIGR00563">
    <property type="entry name" value="rsmB"/>
    <property type="match status" value="1"/>
</dbReference>
<dbReference type="GO" id="GO:0008649">
    <property type="term" value="F:rRNA methyltransferase activity"/>
    <property type="evidence" value="ECO:0007669"/>
    <property type="project" value="InterPro"/>
</dbReference>
<dbReference type="InterPro" id="IPR004573">
    <property type="entry name" value="rRNA_ssu_MeTfrase_B"/>
</dbReference>
<dbReference type="InterPro" id="IPR006027">
    <property type="entry name" value="NusB_RsmB_TIM44"/>
</dbReference>
<evidence type="ECO:0000256" key="3">
    <source>
        <dbReference type="ARBA" id="ARBA00007494"/>
    </source>
</evidence>
<evidence type="ECO:0000256" key="6">
    <source>
        <dbReference type="ARBA" id="ARBA00022552"/>
    </source>
</evidence>
<comment type="caution">
    <text evidence="14">Lacks conserved residue(s) required for the propagation of feature annotation.</text>
</comment>
<comment type="subcellular location">
    <subcellularLocation>
        <location evidence="2">Cytoplasm</location>
    </subcellularLocation>
</comment>
<dbReference type="SUPFAM" id="SSF48013">
    <property type="entry name" value="NusB-like"/>
    <property type="match status" value="1"/>
</dbReference>
<sequence length="454" mass="49844">MTNAREVALRILTRIEAEHAYTNLLLDAELQKTTFDNERDAGFVTELVYGVIRWQKRLDWFLDQVCKKPMQKTDPALRRLLRLGAYQLLMLDRVPASAAINETVKLAGKLGKESKLPPQVAKNFVNGVLRQLDRQRADLRDPETIGNPVARLAAAHSFPEWMVARWIGRLGEDGAAEYCRKQNQPTPLTVRVNSLKTSKHALAEQLAQRGVTVEELPGNLPGLVMSGAPPTSELEQGLCLAQNASAMLIALIVAPRPGEHILDACAGSGVKTTHLAELMGNHGQITAADLHQGKTQRLLALCKRLGISNAQTFCGDMTTARKLPGMPNAGFDRILVDAPCSGFGVLRKHPEAKWTRQAAQIAELAALQLRLLLNAASLLKTQGGVLVYSACTTEPEENEQVIAEFLKQTNGFRLESPAALLPSDFHAWITPEGFLRIEPPDGHFDGFFGVRLVR</sequence>
<dbReference type="GO" id="GO:0003723">
    <property type="term" value="F:RNA binding"/>
    <property type="evidence" value="ECO:0007669"/>
    <property type="project" value="UniProtKB-UniRule"/>
</dbReference>
<dbReference type="GO" id="GO:0005737">
    <property type="term" value="C:cytoplasm"/>
    <property type="evidence" value="ECO:0007669"/>
    <property type="project" value="UniProtKB-SubCell"/>
</dbReference>
<feature type="binding site" evidence="14">
    <location>
        <position position="316"/>
    </location>
    <ligand>
        <name>S-adenosyl-L-methionine</name>
        <dbReference type="ChEBI" id="CHEBI:59789"/>
    </ligand>
</feature>
<feature type="active site" description="Nucleophile" evidence="14">
    <location>
        <position position="391"/>
    </location>
</feature>
<dbReference type="Pfam" id="PF01189">
    <property type="entry name" value="Methyltr_RsmB-F"/>
    <property type="match status" value="1"/>
</dbReference>
<evidence type="ECO:0000256" key="7">
    <source>
        <dbReference type="ARBA" id="ARBA00022603"/>
    </source>
</evidence>
<dbReference type="CDD" id="cd00620">
    <property type="entry name" value="Methyltransferase_Sun"/>
    <property type="match status" value="1"/>
</dbReference>
<dbReference type="PRINTS" id="PR02008">
    <property type="entry name" value="RCMTFAMILY"/>
</dbReference>
<dbReference type="CDD" id="cd02440">
    <property type="entry name" value="AdoMet_MTases"/>
    <property type="match status" value="1"/>
</dbReference>
<keyword evidence="8 14" id="KW-0808">Transferase</keyword>
<organism evidence="16 17">
    <name type="scientific">Candidatus Moduliflexus flocculans</name>
    <dbReference type="NCBI Taxonomy" id="1499966"/>
    <lineage>
        <taxon>Bacteria</taxon>
        <taxon>Candidatus Moduliflexota</taxon>
        <taxon>Candidatus Moduliflexia</taxon>
        <taxon>Candidatus Moduliflexales</taxon>
        <taxon>Candidatus Moduliflexaceae</taxon>
    </lineage>
</organism>
<protein>
    <recommendedName>
        <fullName evidence="4">16S rRNA (cytosine(967)-C(5))-methyltransferase</fullName>
        <ecNumber evidence="4">2.1.1.176</ecNumber>
    </recommendedName>
    <alternativeName>
        <fullName evidence="11">16S rRNA m5C967 methyltransferase</fullName>
    </alternativeName>
    <alternativeName>
        <fullName evidence="12">rRNA (cytosine-C(5)-)-methyltransferase RsmB</fullName>
    </alternativeName>
</protein>
<keyword evidence="5" id="KW-0963">Cytoplasm</keyword>
<comment type="function">
    <text evidence="1">Specifically methylates the cytosine at position 967 (m5C967) of 16S rRNA.</text>
</comment>
<feature type="binding site" evidence="14">
    <location>
        <position position="337"/>
    </location>
    <ligand>
        <name>S-adenosyl-L-methionine</name>
        <dbReference type="ChEBI" id="CHEBI:59789"/>
    </ligand>
</feature>
<dbReference type="AlphaFoldDB" id="A0A081BQ22"/>
<dbReference type="Gene3D" id="3.40.50.150">
    <property type="entry name" value="Vaccinia Virus protein VP39"/>
    <property type="match status" value="1"/>
</dbReference>
<dbReference type="Proteomes" id="UP000030700">
    <property type="component" value="Unassembled WGS sequence"/>
</dbReference>
<dbReference type="InterPro" id="IPR023267">
    <property type="entry name" value="RCMT"/>
</dbReference>
<comment type="similarity">
    <text evidence="3 14">Belongs to the class I-like SAM-binding methyltransferase superfamily. RsmB/NOP family.</text>
</comment>
<evidence type="ECO:0000256" key="1">
    <source>
        <dbReference type="ARBA" id="ARBA00002724"/>
    </source>
</evidence>
<dbReference type="NCBIfam" id="NF011494">
    <property type="entry name" value="PRK14902.1"/>
    <property type="match status" value="1"/>
</dbReference>
<reference evidence="16 17" key="1">
    <citation type="journal article" date="2015" name="PeerJ">
        <title>First genomic representation of candidate bacterial phylum KSB3 points to enhanced environmental sensing as a trigger of wastewater bulking.</title>
        <authorList>
            <person name="Sekiguchi Y."/>
            <person name="Ohashi A."/>
            <person name="Parks D.H."/>
            <person name="Yamauchi T."/>
            <person name="Tyson G.W."/>
            <person name="Hugenholtz P."/>
        </authorList>
    </citation>
    <scope>NUCLEOTIDE SEQUENCE [LARGE SCALE GENOMIC DNA]</scope>
</reference>
<keyword evidence="17" id="KW-1185">Reference proteome</keyword>
<gene>
    <name evidence="16" type="ORF">U14_03739</name>
</gene>
<keyword evidence="6" id="KW-0698">rRNA processing</keyword>
<evidence type="ECO:0000256" key="14">
    <source>
        <dbReference type="PROSITE-ProRule" id="PRU01023"/>
    </source>
</evidence>
<dbReference type="InterPro" id="IPR018314">
    <property type="entry name" value="RsmB/NOL1/NOP2-like_CS"/>
</dbReference>
<name>A0A081BQ22_9BACT</name>
<keyword evidence="7 14" id="KW-0489">Methyltransferase</keyword>
<accession>A0A081BQ22</accession>
<evidence type="ECO:0000313" key="16">
    <source>
        <dbReference type="EMBL" id="GAK52488.1"/>
    </source>
</evidence>
<dbReference type="PROSITE" id="PS51686">
    <property type="entry name" value="SAM_MT_RSMB_NOP"/>
    <property type="match status" value="1"/>
</dbReference>
<dbReference type="SUPFAM" id="SSF53335">
    <property type="entry name" value="S-adenosyl-L-methionine-dependent methyltransferases"/>
    <property type="match status" value="1"/>
</dbReference>
<dbReference type="EC" id="2.1.1.176" evidence="4"/>
<dbReference type="PANTHER" id="PTHR22807">
    <property type="entry name" value="NOP2 YEAST -RELATED NOL1/NOP2/FMU SUN DOMAIN-CONTAINING"/>
    <property type="match status" value="1"/>
</dbReference>
<dbReference type="PANTHER" id="PTHR22807:SF53">
    <property type="entry name" value="RIBOSOMAL RNA SMALL SUBUNIT METHYLTRANSFERASE B-RELATED"/>
    <property type="match status" value="1"/>
</dbReference>
<dbReference type="InterPro" id="IPR054728">
    <property type="entry name" value="RsmB-like_ferredoxin"/>
</dbReference>
<evidence type="ECO:0000256" key="5">
    <source>
        <dbReference type="ARBA" id="ARBA00022490"/>
    </source>
</evidence>
<dbReference type="Gene3D" id="1.10.940.10">
    <property type="entry name" value="NusB-like"/>
    <property type="match status" value="1"/>
</dbReference>
<evidence type="ECO:0000313" key="17">
    <source>
        <dbReference type="Proteomes" id="UP000030700"/>
    </source>
</evidence>
<proteinExistence type="inferred from homology"/>
<dbReference type="EMBL" id="DF820458">
    <property type="protein sequence ID" value="GAK52488.1"/>
    <property type="molecule type" value="Genomic_DNA"/>
</dbReference>
<evidence type="ECO:0000259" key="15">
    <source>
        <dbReference type="PROSITE" id="PS51686"/>
    </source>
</evidence>
<dbReference type="Pfam" id="PF22458">
    <property type="entry name" value="RsmF-B_ferredox"/>
    <property type="match status" value="1"/>
</dbReference>
<dbReference type="InterPro" id="IPR001678">
    <property type="entry name" value="MeTrfase_RsmB-F_NOP2_dom"/>
</dbReference>
<comment type="catalytic activity">
    <reaction evidence="13">
        <text>cytidine(967) in 16S rRNA + S-adenosyl-L-methionine = 5-methylcytidine(967) in 16S rRNA + S-adenosyl-L-homocysteine + H(+)</text>
        <dbReference type="Rhea" id="RHEA:42748"/>
        <dbReference type="Rhea" id="RHEA-COMP:10219"/>
        <dbReference type="Rhea" id="RHEA-COMP:10220"/>
        <dbReference type="ChEBI" id="CHEBI:15378"/>
        <dbReference type="ChEBI" id="CHEBI:57856"/>
        <dbReference type="ChEBI" id="CHEBI:59789"/>
        <dbReference type="ChEBI" id="CHEBI:74483"/>
        <dbReference type="ChEBI" id="CHEBI:82748"/>
        <dbReference type="EC" id="2.1.1.176"/>
    </reaction>
</comment>
<dbReference type="Pfam" id="PF01029">
    <property type="entry name" value="NusB"/>
    <property type="match status" value="1"/>
</dbReference>
<keyword evidence="10 14" id="KW-0694">RNA-binding</keyword>
<feature type="binding site" evidence="14">
    <location>
        <position position="289"/>
    </location>
    <ligand>
        <name>S-adenosyl-L-methionine</name>
        <dbReference type="ChEBI" id="CHEBI:59789"/>
    </ligand>
</feature>
<dbReference type="PROSITE" id="PS01153">
    <property type="entry name" value="NOL1_NOP2_SUN"/>
    <property type="match status" value="1"/>
</dbReference>
<evidence type="ECO:0000256" key="13">
    <source>
        <dbReference type="ARBA" id="ARBA00047283"/>
    </source>
</evidence>
<dbReference type="GO" id="GO:0006355">
    <property type="term" value="P:regulation of DNA-templated transcription"/>
    <property type="evidence" value="ECO:0007669"/>
    <property type="project" value="InterPro"/>
</dbReference>